<accession>A0ABV9VY43</accession>
<proteinExistence type="predicted"/>
<dbReference type="InterPro" id="IPR003607">
    <property type="entry name" value="HD/PDEase_dom"/>
</dbReference>
<dbReference type="SUPFAM" id="SSF109604">
    <property type="entry name" value="HD-domain/PDEase-like"/>
    <property type="match status" value="1"/>
</dbReference>
<name>A0ABV9VY43_9ACTN</name>
<dbReference type="Pfam" id="PF01966">
    <property type="entry name" value="HD"/>
    <property type="match status" value="1"/>
</dbReference>
<evidence type="ECO:0000313" key="3">
    <source>
        <dbReference type="Proteomes" id="UP001595912"/>
    </source>
</evidence>
<sequence length="185" mass="20019">MVSLVERARGMAAACLAEDLPRRWTHVQAVGAKAEQVAASFGDPDRDVLAAAAWLHDVGYAPSLAATGFHPLDGARWLRSEGFDDRVAALVAHHSCALIEADERGLAGDLQVEFNREDSPTADALWYCDMTTGPDGQDLDVVVRLAEIRSRYGPDHIVTRFIARAGDQITAAVRRAEARLATTAR</sequence>
<protein>
    <submittedName>
        <fullName evidence="2">HD domain-containing protein</fullName>
    </submittedName>
</protein>
<dbReference type="CDD" id="cd00077">
    <property type="entry name" value="HDc"/>
    <property type="match status" value="1"/>
</dbReference>
<dbReference type="NCBIfam" id="TIGR00277">
    <property type="entry name" value="HDIG"/>
    <property type="match status" value="1"/>
</dbReference>
<gene>
    <name evidence="2" type="ORF">ACFPIJ_18670</name>
</gene>
<comment type="caution">
    <text evidence="2">The sequence shown here is derived from an EMBL/GenBank/DDBJ whole genome shotgun (WGS) entry which is preliminary data.</text>
</comment>
<dbReference type="InterPro" id="IPR006675">
    <property type="entry name" value="HDIG_dom"/>
</dbReference>
<keyword evidence="3" id="KW-1185">Reference proteome</keyword>
<dbReference type="Proteomes" id="UP001595912">
    <property type="component" value="Unassembled WGS sequence"/>
</dbReference>
<dbReference type="InterPro" id="IPR006674">
    <property type="entry name" value="HD_domain"/>
</dbReference>
<feature type="domain" description="HD" evidence="1">
    <location>
        <begin position="23"/>
        <end position="101"/>
    </location>
</feature>
<dbReference type="Gene3D" id="1.10.3210.10">
    <property type="entry name" value="Hypothetical protein af1432"/>
    <property type="match status" value="1"/>
</dbReference>
<reference evidence="3" key="1">
    <citation type="journal article" date="2019" name="Int. J. Syst. Evol. Microbiol.">
        <title>The Global Catalogue of Microorganisms (GCM) 10K type strain sequencing project: providing services to taxonomists for standard genome sequencing and annotation.</title>
        <authorList>
            <consortium name="The Broad Institute Genomics Platform"/>
            <consortium name="The Broad Institute Genome Sequencing Center for Infectious Disease"/>
            <person name="Wu L."/>
            <person name="Ma J."/>
        </authorList>
    </citation>
    <scope>NUCLEOTIDE SEQUENCE [LARGE SCALE GENOMIC DNA]</scope>
    <source>
        <strain evidence="3">CGMCC 4.7152</strain>
    </source>
</reference>
<dbReference type="EMBL" id="JBHSIU010000019">
    <property type="protein sequence ID" value="MFC4999852.1"/>
    <property type="molecule type" value="Genomic_DNA"/>
</dbReference>
<evidence type="ECO:0000259" key="1">
    <source>
        <dbReference type="Pfam" id="PF01966"/>
    </source>
</evidence>
<organism evidence="2 3">
    <name type="scientific">Dactylosporangium cerinum</name>
    <dbReference type="NCBI Taxonomy" id="1434730"/>
    <lineage>
        <taxon>Bacteria</taxon>
        <taxon>Bacillati</taxon>
        <taxon>Actinomycetota</taxon>
        <taxon>Actinomycetes</taxon>
        <taxon>Micromonosporales</taxon>
        <taxon>Micromonosporaceae</taxon>
        <taxon>Dactylosporangium</taxon>
    </lineage>
</organism>
<dbReference type="RefSeq" id="WP_380116403.1">
    <property type="nucleotide sequence ID" value="NZ_JBHSIU010000019.1"/>
</dbReference>
<evidence type="ECO:0000313" key="2">
    <source>
        <dbReference type="EMBL" id="MFC4999852.1"/>
    </source>
</evidence>